<dbReference type="GO" id="GO:0003677">
    <property type="term" value="F:DNA binding"/>
    <property type="evidence" value="ECO:0007669"/>
    <property type="project" value="InterPro"/>
</dbReference>
<dbReference type="EMBL" id="CP043504">
    <property type="protein sequence ID" value="QEO10349.1"/>
    <property type="molecule type" value="Genomic_DNA"/>
</dbReference>
<sequence length="903" mass="93788">MPSDTERIALPVLAAPPPPPPFPFLAVIAPVVLAVVMWAITSSPYALAFAALGPVVAVAGVVDGRRSARRLRRRSIAEAARGLAAVAAEVDARLELRRRRLETSAAQARGSGASLLLGTADAPSGLELLGSGLDAVAELAGTLERLRARAATIPGAPFLARDVPELAVEGPAPLVAAFCRALVLQAAASCDPRTGWLRAPAGERWAEALPLRVMHAAGWEVGDGERSVLRIVVGGSVGSSPARPRVRLDDSAGSHATIEGVPDALLAGPVAFIPALVSAAEAEHRARELARSAAHAEQDPAAALPERVELSALLADDPPADVAPSALRAVIGQDADGPVAIDLALEGPHALVAGTTGSGKSELLVSWVLALAAGRSPREVVFLLVDFKGGASFAPLAGLPHVVGVVSDLDPSGATRAVASLRAELHRRERVLALHGARAIEELAPGTLPRLVVVVDEFAALAALDPELATVFSDLAARGRSLGLHLVLCTQRPSGVIRDAVLANVTLRVCLRVLDRADSVAVTGGDRAAAIPAAARGRAVLLGSGETREVQFAIASAADIRAVGEHWPGKPDDEARPWRDPLPALVEPASLPRGRRGAVIGLVDLPAEQRRDGLELELWAAGALLVVGSAGSGRTATLVALARTVDAEVRWVPDDAAELWQAIRTPGAGRVLVVADDLDRTLAAADPEQRADLVEALVNALRDTRRSGIALAASTRTTGGVLHGVAGGFEQRLLLRMPNREEHLLAGGEAAGFQAARRPGSAVWHGHEAQLAWWGTEPPASWRAPLPEVELAHGAWAIVTPRPAAWVARLTAAGLRVAALESALACGADAAPLLVGDVDAWLGDYARLGAVRREGRMLFLDCTGADHRALTRGRAALPPLGRDGLEGWALEEGVTRRVSIALD</sequence>
<dbReference type="RefSeq" id="WP_149325766.1">
    <property type="nucleotide sequence ID" value="NZ_CP043504.1"/>
</dbReference>
<dbReference type="CDD" id="cd01127">
    <property type="entry name" value="TrwB_TraG_TraD_VirD4"/>
    <property type="match status" value="1"/>
</dbReference>
<keyword evidence="7" id="KW-1185">Reference proteome</keyword>
<keyword evidence="2 3" id="KW-0067">ATP-binding</keyword>
<evidence type="ECO:0000313" key="6">
    <source>
        <dbReference type="EMBL" id="QEO10349.1"/>
    </source>
</evidence>
<feature type="domain" description="FtsK" evidence="5">
    <location>
        <begin position="336"/>
        <end position="520"/>
    </location>
</feature>
<organism evidence="6 7">
    <name type="scientific">Protaetiibacter larvae</name>
    <dbReference type="NCBI Taxonomy" id="2592654"/>
    <lineage>
        <taxon>Bacteria</taxon>
        <taxon>Bacillati</taxon>
        <taxon>Actinomycetota</taxon>
        <taxon>Actinomycetes</taxon>
        <taxon>Micrococcales</taxon>
        <taxon>Microbacteriaceae</taxon>
        <taxon>Protaetiibacter</taxon>
    </lineage>
</organism>
<keyword evidence="4" id="KW-0812">Transmembrane</keyword>
<dbReference type="KEGG" id="lyk:FLP23_10235"/>
<proteinExistence type="predicted"/>
<accession>A0A5C1YAV2</accession>
<keyword evidence="1 3" id="KW-0547">Nucleotide-binding</keyword>
<dbReference type="PANTHER" id="PTHR22683">
    <property type="entry name" value="SPORULATION PROTEIN RELATED"/>
    <property type="match status" value="1"/>
</dbReference>
<name>A0A5C1YAV2_9MICO</name>
<dbReference type="Proteomes" id="UP000322159">
    <property type="component" value="Chromosome"/>
</dbReference>
<dbReference type="InterPro" id="IPR050206">
    <property type="entry name" value="FtsK/SpoIIIE/SftA"/>
</dbReference>
<feature type="binding site" evidence="3">
    <location>
        <begin position="354"/>
        <end position="361"/>
    </location>
    <ligand>
        <name>ATP</name>
        <dbReference type="ChEBI" id="CHEBI:30616"/>
    </ligand>
</feature>
<evidence type="ECO:0000256" key="4">
    <source>
        <dbReference type="SAM" id="Phobius"/>
    </source>
</evidence>
<reference evidence="6 7" key="1">
    <citation type="submission" date="2019-09" db="EMBL/GenBank/DDBJ databases">
        <title>Genome sequencing of strain KACC 19322.</title>
        <authorList>
            <person name="Heo J."/>
            <person name="Kim S.-J."/>
            <person name="Kim J.-S."/>
            <person name="Hong S.-B."/>
            <person name="Kwon S.-W."/>
        </authorList>
    </citation>
    <scope>NUCLEOTIDE SEQUENCE [LARGE SCALE GENOMIC DNA]</scope>
    <source>
        <strain evidence="6 7">KACC 19322</strain>
    </source>
</reference>
<keyword evidence="4" id="KW-0472">Membrane</keyword>
<feature type="transmembrane region" description="Helical" evidence="4">
    <location>
        <begin position="46"/>
        <end position="64"/>
    </location>
</feature>
<dbReference type="PANTHER" id="PTHR22683:SF1">
    <property type="entry name" value="TYPE VII SECRETION SYSTEM PROTEIN ESSC"/>
    <property type="match status" value="1"/>
</dbReference>
<evidence type="ECO:0000256" key="2">
    <source>
        <dbReference type="ARBA" id="ARBA00022840"/>
    </source>
</evidence>
<keyword evidence="4" id="KW-1133">Transmembrane helix</keyword>
<dbReference type="Pfam" id="PF01580">
    <property type="entry name" value="FtsK_SpoIIIE"/>
    <property type="match status" value="2"/>
</dbReference>
<feature type="transmembrane region" description="Helical" evidence="4">
    <location>
        <begin position="21"/>
        <end position="40"/>
    </location>
</feature>
<dbReference type="AlphaFoldDB" id="A0A5C1YAV2"/>
<dbReference type="SMART" id="SM00382">
    <property type="entry name" value="AAA"/>
    <property type="match status" value="2"/>
</dbReference>
<dbReference type="Gene3D" id="3.40.50.300">
    <property type="entry name" value="P-loop containing nucleotide triphosphate hydrolases"/>
    <property type="match status" value="3"/>
</dbReference>
<dbReference type="InterPro" id="IPR027417">
    <property type="entry name" value="P-loop_NTPase"/>
</dbReference>
<dbReference type="OrthoDB" id="9807790at2"/>
<gene>
    <name evidence="6" type="ORF">FLP23_10235</name>
</gene>
<dbReference type="GO" id="GO:0005524">
    <property type="term" value="F:ATP binding"/>
    <property type="evidence" value="ECO:0007669"/>
    <property type="project" value="UniProtKB-UniRule"/>
</dbReference>
<evidence type="ECO:0000256" key="3">
    <source>
        <dbReference type="PROSITE-ProRule" id="PRU00289"/>
    </source>
</evidence>
<dbReference type="PROSITE" id="PS50901">
    <property type="entry name" value="FTSK"/>
    <property type="match status" value="1"/>
</dbReference>
<evidence type="ECO:0000256" key="1">
    <source>
        <dbReference type="ARBA" id="ARBA00022741"/>
    </source>
</evidence>
<dbReference type="InterPro" id="IPR003593">
    <property type="entry name" value="AAA+_ATPase"/>
</dbReference>
<evidence type="ECO:0000259" key="5">
    <source>
        <dbReference type="PROSITE" id="PS50901"/>
    </source>
</evidence>
<dbReference type="SUPFAM" id="SSF52540">
    <property type="entry name" value="P-loop containing nucleoside triphosphate hydrolases"/>
    <property type="match status" value="2"/>
</dbReference>
<evidence type="ECO:0000313" key="7">
    <source>
        <dbReference type="Proteomes" id="UP000322159"/>
    </source>
</evidence>
<protein>
    <recommendedName>
        <fullName evidence="5">FtsK domain-containing protein</fullName>
    </recommendedName>
</protein>
<dbReference type="InterPro" id="IPR002543">
    <property type="entry name" value="FtsK_dom"/>
</dbReference>